<dbReference type="NCBIfam" id="NF041518">
    <property type="entry name" value="choice_anch_Q"/>
    <property type="match status" value="1"/>
</dbReference>
<sequence>MRAQRVTKPGRAAHRRVARRPGRGLRSGLAGALVAGLVMVALGLQDATPGPLAALLDSRTRPLADQQAVQQEAAAEPAPQATAPAAEPPPEPAQEQPEQQQPAATAEPERIGPVPPPLPSMPTGPVIRVAKGGSIADALAEAKPGDTVLVPGGTYPGGLDVEVDGAPGKPITIQAVPGEKVTITGGGGGNGLVSLDNRSWITMIGISVKGSGRHGIYAHRASNIVLRDCEVADSQDGGVVFLESKNIKVQRCDIHGNNARGTSASNEAMSFDHTENFEISFSTVHDNGEEGIDAKYESRNGRIFNNTVDGNRGPNIYIDSARDIEVFNNTVTNTTHESKAGIAIAVEDYSETRRAANIKVYNNVVRGNAGGGIGFWTESSGTFSGIQIINNTVVKNAKSDLKFDGGSFTGTNILRNNIFGSGSAGSFAADNNIFGAIDGILDGALKLIKGSKAAGAGNPEGAPAFDITGIKRGSRIDLGAYQVTVENTVANPTTALTGLVNEIQAATSQLTQGLVSAVLGSASRTPTDASGAQETVPEPVTPTAD</sequence>
<dbReference type="InterPro" id="IPR011050">
    <property type="entry name" value="Pectin_lyase_fold/virulence"/>
</dbReference>
<dbReference type="InterPro" id="IPR006626">
    <property type="entry name" value="PbH1"/>
</dbReference>
<feature type="region of interest" description="Disordered" evidence="1">
    <location>
        <begin position="63"/>
        <end position="126"/>
    </location>
</feature>
<dbReference type="SUPFAM" id="SSF51126">
    <property type="entry name" value="Pectin lyase-like"/>
    <property type="match status" value="1"/>
</dbReference>
<dbReference type="InterPro" id="IPR012334">
    <property type="entry name" value="Pectin_lyas_fold"/>
</dbReference>
<feature type="compositionally biased region" description="Polar residues" evidence="1">
    <location>
        <begin position="523"/>
        <end position="533"/>
    </location>
</feature>
<feature type="compositionally biased region" description="Low complexity" evidence="1">
    <location>
        <begin position="66"/>
        <end position="85"/>
    </location>
</feature>
<dbReference type="RefSeq" id="WP_084754824.1">
    <property type="nucleotide sequence ID" value="NZ_FRAP01000008.1"/>
</dbReference>
<keyword evidence="4" id="KW-1185">Reference proteome</keyword>
<feature type="domain" description="Right handed beta helix" evidence="2">
    <location>
        <begin position="193"/>
        <end position="344"/>
    </location>
</feature>
<dbReference type="Proteomes" id="UP000184363">
    <property type="component" value="Unassembled WGS sequence"/>
</dbReference>
<dbReference type="InterPro" id="IPR059226">
    <property type="entry name" value="Choice_anch_Q_dom"/>
</dbReference>
<evidence type="ECO:0000313" key="4">
    <source>
        <dbReference type="Proteomes" id="UP000184363"/>
    </source>
</evidence>
<evidence type="ECO:0000259" key="2">
    <source>
        <dbReference type="Pfam" id="PF13229"/>
    </source>
</evidence>
<dbReference type="AlphaFoldDB" id="A0A1M6TFL2"/>
<dbReference type="STRING" id="1848.SAMN05443637_10816"/>
<feature type="compositionally biased region" description="Pro residues" evidence="1">
    <location>
        <begin position="113"/>
        <end position="122"/>
    </location>
</feature>
<dbReference type="InterPro" id="IPR039448">
    <property type="entry name" value="Beta_helix"/>
</dbReference>
<feature type="compositionally biased region" description="Low complexity" evidence="1">
    <location>
        <begin position="93"/>
        <end position="106"/>
    </location>
</feature>
<dbReference type="Pfam" id="PF13229">
    <property type="entry name" value="Beta_helix"/>
    <property type="match status" value="1"/>
</dbReference>
<proteinExistence type="predicted"/>
<feature type="compositionally biased region" description="Basic residues" evidence="1">
    <location>
        <begin position="11"/>
        <end position="23"/>
    </location>
</feature>
<gene>
    <name evidence="3" type="ORF">SAMN05443637_10816</name>
</gene>
<feature type="region of interest" description="Disordered" evidence="1">
    <location>
        <begin position="523"/>
        <end position="545"/>
    </location>
</feature>
<dbReference type="EMBL" id="FRAP01000008">
    <property type="protein sequence ID" value="SHK55822.1"/>
    <property type="molecule type" value="Genomic_DNA"/>
</dbReference>
<protein>
    <submittedName>
        <fullName evidence="3">Parallel beta-helix repeat (Two copies)</fullName>
    </submittedName>
</protein>
<evidence type="ECO:0000313" key="3">
    <source>
        <dbReference type="EMBL" id="SHK55822.1"/>
    </source>
</evidence>
<feature type="region of interest" description="Disordered" evidence="1">
    <location>
        <begin position="1"/>
        <end position="24"/>
    </location>
</feature>
<evidence type="ECO:0000256" key="1">
    <source>
        <dbReference type="SAM" id="MobiDB-lite"/>
    </source>
</evidence>
<organism evidence="3 4">
    <name type="scientific">Pseudonocardia thermophila</name>
    <dbReference type="NCBI Taxonomy" id="1848"/>
    <lineage>
        <taxon>Bacteria</taxon>
        <taxon>Bacillati</taxon>
        <taxon>Actinomycetota</taxon>
        <taxon>Actinomycetes</taxon>
        <taxon>Pseudonocardiales</taxon>
        <taxon>Pseudonocardiaceae</taxon>
        <taxon>Pseudonocardia</taxon>
    </lineage>
</organism>
<accession>A0A1M6TFL2</accession>
<dbReference type="Gene3D" id="2.160.20.10">
    <property type="entry name" value="Single-stranded right-handed beta-helix, Pectin lyase-like"/>
    <property type="match status" value="1"/>
</dbReference>
<name>A0A1M6TFL2_PSETH</name>
<reference evidence="3 4" key="1">
    <citation type="submission" date="2016-11" db="EMBL/GenBank/DDBJ databases">
        <authorList>
            <person name="Jaros S."/>
            <person name="Januszkiewicz K."/>
            <person name="Wedrychowicz H."/>
        </authorList>
    </citation>
    <scope>NUCLEOTIDE SEQUENCE [LARGE SCALE GENOMIC DNA]</scope>
    <source>
        <strain evidence="3 4">DSM 43832</strain>
    </source>
</reference>
<dbReference type="SMART" id="SM00710">
    <property type="entry name" value="PbH1"/>
    <property type="match status" value="7"/>
</dbReference>